<sequence>MGFDAPIIDKKVSQQYNKDSLTDTWQQAQKLKGEPHRSS</sequence>
<comment type="caution">
    <text evidence="2">The sequence shown here is derived from an EMBL/GenBank/DDBJ whole genome shotgun (WGS) entry which is preliminary data.</text>
</comment>
<dbReference type="Proteomes" id="UP000003477">
    <property type="component" value="Unassembled WGS sequence"/>
</dbReference>
<feature type="region of interest" description="Disordered" evidence="1">
    <location>
        <begin position="16"/>
        <end position="39"/>
    </location>
</feature>
<dbReference type="AlphaFoldDB" id="G5JCH5"/>
<protein>
    <submittedName>
        <fullName evidence="2">Uncharacterized protein</fullName>
    </submittedName>
</protein>
<gene>
    <name evidence="2" type="ORF">CWATWH0003_5134</name>
</gene>
<evidence type="ECO:0000313" key="3">
    <source>
        <dbReference type="Proteomes" id="UP000003477"/>
    </source>
</evidence>
<proteinExistence type="predicted"/>
<name>G5JCH5_CROWT</name>
<evidence type="ECO:0000256" key="1">
    <source>
        <dbReference type="SAM" id="MobiDB-lite"/>
    </source>
</evidence>
<organism evidence="2 3">
    <name type="scientific">Crocosphaera watsonii WH 0003</name>
    <dbReference type="NCBI Taxonomy" id="423471"/>
    <lineage>
        <taxon>Bacteria</taxon>
        <taxon>Bacillati</taxon>
        <taxon>Cyanobacteriota</taxon>
        <taxon>Cyanophyceae</taxon>
        <taxon>Oscillatoriophycideae</taxon>
        <taxon>Chroococcales</taxon>
        <taxon>Aphanothecaceae</taxon>
        <taxon>Crocosphaera</taxon>
    </lineage>
</organism>
<dbReference type="PATRIC" id="fig|423471.3.peg.4801"/>
<evidence type="ECO:0000313" key="2">
    <source>
        <dbReference type="EMBL" id="EHJ10111.1"/>
    </source>
</evidence>
<accession>G5JCH5</accession>
<reference evidence="2 3" key="1">
    <citation type="journal article" date="2011" name="Front. Microbiol.">
        <title>Two Strains of Crocosphaera watsonii with Highly Conserved Genomes are Distinguished by Strain-Specific Features.</title>
        <authorList>
            <person name="Bench S.R."/>
            <person name="Ilikchyan I.N."/>
            <person name="Tripp H.J."/>
            <person name="Zehr J.P."/>
        </authorList>
    </citation>
    <scope>NUCLEOTIDE SEQUENCE [LARGE SCALE GENOMIC DNA]</scope>
    <source>
        <strain evidence="2 3">WH 0003</strain>
    </source>
</reference>
<dbReference type="EMBL" id="AESD01000774">
    <property type="protein sequence ID" value="EHJ10111.1"/>
    <property type="molecule type" value="Genomic_DNA"/>
</dbReference>
<feature type="compositionally biased region" description="Polar residues" evidence="1">
    <location>
        <begin position="16"/>
        <end position="29"/>
    </location>
</feature>